<keyword evidence="2" id="KW-0732">Signal</keyword>
<dbReference type="AlphaFoldDB" id="A0A9X1PY27"/>
<protein>
    <recommendedName>
        <fullName evidence="5">Secreted protein</fullName>
    </recommendedName>
</protein>
<feature type="region of interest" description="Disordered" evidence="1">
    <location>
        <begin position="27"/>
        <end position="83"/>
    </location>
</feature>
<keyword evidence="4" id="KW-1185">Reference proteome</keyword>
<name>A0A9X1PY27_STRM4</name>
<accession>A0A9X1PY27</accession>
<organism evidence="3 4">
    <name type="scientific">Streptomyces muensis</name>
    <dbReference type="NCBI Taxonomy" id="1077944"/>
    <lineage>
        <taxon>Bacteria</taxon>
        <taxon>Bacillati</taxon>
        <taxon>Actinomycetota</taxon>
        <taxon>Actinomycetes</taxon>
        <taxon>Kitasatosporales</taxon>
        <taxon>Streptomycetaceae</taxon>
        <taxon>Streptomyces</taxon>
    </lineage>
</organism>
<evidence type="ECO:0000313" key="3">
    <source>
        <dbReference type="EMBL" id="MCF1595507.1"/>
    </source>
</evidence>
<comment type="caution">
    <text evidence="3">The sequence shown here is derived from an EMBL/GenBank/DDBJ whole genome shotgun (WGS) entry which is preliminary data.</text>
</comment>
<feature type="compositionally biased region" description="Low complexity" evidence="1">
    <location>
        <begin position="50"/>
        <end position="83"/>
    </location>
</feature>
<evidence type="ECO:0000256" key="1">
    <source>
        <dbReference type="SAM" id="MobiDB-lite"/>
    </source>
</evidence>
<evidence type="ECO:0000313" key="4">
    <source>
        <dbReference type="Proteomes" id="UP001139384"/>
    </source>
</evidence>
<proteinExistence type="predicted"/>
<dbReference type="Proteomes" id="UP001139384">
    <property type="component" value="Unassembled WGS sequence"/>
</dbReference>
<feature type="chain" id="PRO_5040981851" description="Secreted protein" evidence="2">
    <location>
        <begin position="27"/>
        <end position="83"/>
    </location>
</feature>
<evidence type="ECO:0000256" key="2">
    <source>
        <dbReference type="SAM" id="SignalP"/>
    </source>
</evidence>
<evidence type="ECO:0008006" key="5">
    <source>
        <dbReference type="Google" id="ProtNLM"/>
    </source>
</evidence>
<feature type="signal peptide" evidence="2">
    <location>
        <begin position="1"/>
        <end position="26"/>
    </location>
</feature>
<dbReference type="EMBL" id="JAKEIP010000067">
    <property type="protein sequence ID" value="MCF1595507.1"/>
    <property type="molecule type" value="Genomic_DNA"/>
</dbReference>
<reference evidence="3" key="1">
    <citation type="submission" date="2022-01" db="EMBL/GenBank/DDBJ databases">
        <title>Draft Genome Sequences of Seven Type Strains of the Genus Streptomyces.</title>
        <authorList>
            <person name="Aziz S."/>
            <person name="Coretto E."/>
            <person name="Chronakova A."/>
            <person name="Sproer C."/>
            <person name="Huber K."/>
            <person name="Nouioui I."/>
            <person name="Gross H."/>
        </authorList>
    </citation>
    <scope>NUCLEOTIDE SEQUENCE</scope>
    <source>
        <strain evidence="3">DSM 103493</strain>
    </source>
</reference>
<sequence>MRTRTALAAIAVAGTVLLGGAGQALADEHDETGGFGVGTGTSSPAAPGLDQGDSGFDQDDSGFGQDSSGFGQGGSVFDQAGGF</sequence>
<gene>
    <name evidence="3" type="ORF">L0P92_18265</name>
</gene>
<dbReference type="RefSeq" id="WP_234763807.1">
    <property type="nucleotide sequence ID" value="NZ_JAKEIP010000067.1"/>
</dbReference>